<dbReference type="Pfam" id="PF08238">
    <property type="entry name" value="Sel1"/>
    <property type="match status" value="4"/>
</dbReference>
<dbReference type="InterPro" id="IPR011990">
    <property type="entry name" value="TPR-like_helical_dom_sf"/>
</dbReference>
<dbReference type="SUPFAM" id="SSF81901">
    <property type="entry name" value="HCP-like"/>
    <property type="match status" value="1"/>
</dbReference>
<dbReference type="InterPro" id="IPR006597">
    <property type="entry name" value="Sel1-like"/>
</dbReference>
<name>A0AA86MYL5_9BACT</name>
<evidence type="ECO:0000313" key="1">
    <source>
        <dbReference type="EMBL" id="CAI4031352.1"/>
    </source>
</evidence>
<dbReference type="KEGG" id="nti:DNFV4_01775"/>
<keyword evidence="2" id="KW-1185">Reference proteome</keyword>
<dbReference type="AlphaFoldDB" id="A0AA86MYL5"/>
<organism evidence="1 2">
    <name type="scientific">Nitrospira tepida</name>
    <dbReference type="NCBI Taxonomy" id="2973512"/>
    <lineage>
        <taxon>Bacteria</taxon>
        <taxon>Pseudomonadati</taxon>
        <taxon>Nitrospirota</taxon>
        <taxon>Nitrospiria</taxon>
        <taxon>Nitrospirales</taxon>
        <taxon>Nitrospiraceae</taxon>
        <taxon>Nitrospira</taxon>
    </lineage>
</organism>
<reference evidence="1" key="1">
    <citation type="submission" date="2022-10" db="EMBL/GenBank/DDBJ databases">
        <authorList>
            <person name="Koch H."/>
        </authorList>
    </citation>
    <scope>NUCLEOTIDE SEQUENCE</scope>
    <source>
        <strain evidence="1">DNF</strain>
    </source>
</reference>
<dbReference type="EMBL" id="OX365700">
    <property type="protein sequence ID" value="CAI4031352.1"/>
    <property type="molecule type" value="Genomic_DNA"/>
</dbReference>
<dbReference type="SMART" id="SM00671">
    <property type="entry name" value="SEL1"/>
    <property type="match status" value="4"/>
</dbReference>
<evidence type="ECO:0000313" key="2">
    <source>
        <dbReference type="Proteomes" id="UP001179121"/>
    </source>
</evidence>
<dbReference type="Proteomes" id="UP001179121">
    <property type="component" value="Chromosome"/>
</dbReference>
<dbReference type="InterPro" id="IPR052945">
    <property type="entry name" value="Mitotic_Regulator"/>
</dbReference>
<sequence>MRPGWRNIGLMVLAATLCFSGCMLLDRPSQRVQDLTKTATQGHVESAYELGLAYEKGRGVGQNLRKAEQWYRKAAEKGHVEAQNNLGGLYQDGIGVGQNYAESLQWYRLAADQGHPGAIRNLGYLYDNGLGVAQDKSRAATLYRQAAEKGDRGAMIDLGMLYVQGQGVPRDPVQAYMWLDLAQSRSPESLDVQTQWRIQGTLEQLAAGMRKEQVQQAQTLSRRWMAAHPVDPSR</sequence>
<dbReference type="PANTHER" id="PTHR43628">
    <property type="entry name" value="ACTIVATOR OF C KINASE PROTEIN 1-RELATED"/>
    <property type="match status" value="1"/>
</dbReference>
<dbReference type="RefSeq" id="WP_289268280.1">
    <property type="nucleotide sequence ID" value="NZ_OX365700.1"/>
</dbReference>
<accession>A0AA86MYL5</accession>
<gene>
    <name evidence="1" type="ORF">DNFV4_01775</name>
</gene>
<protein>
    <recommendedName>
        <fullName evidence="3">Beta-lactamase</fullName>
    </recommendedName>
</protein>
<proteinExistence type="predicted"/>
<dbReference type="PANTHER" id="PTHR43628:SF1">
    <property type="entry name" value="CHITIN SYNTHASE REGULATORY FACTOR 2-RELATED"/>
    <property type="match status" value="1"/>
</dbReference>
<evidence type="ECO:0008006" key="3">
    <source>
        <dbReference type="Google" id="ProtNLM"/>
    </source>
</evidence>
<dbReference type="Gene3D" id="1.25.40.10">
    <property type="entry name" value="Tetratricopeptide repeat domain"/>
    <property type="match status" value="2"/>
</dbReference>